<evidence type="ECO:0000313" key="1">
    <source>
        <dbReference type="EMBL" id="APZ43632.1"/>
    </source>
</evidence>
<dbReference type="InterPro" id="IPR036183">
    <property type="entry name" value="YajQ-like_sf"/>
</dbReference>
<sequence>MPSLDVVSAVNRNELRHAVDQANCEIDTRYDFSPDIPLTATVGLGRSWARRAGRWTHYPIAAAGSSQVRLAPGAVSMATIASWKRRANFSAHGR</sequence>
<gene>
    <name evidence="1" type="ORF">BW247_11485</name>
</gene>
<evidence type="ECO:0000313" key="2">
    <source>
        <dbReference type="Proteomes" id="UP000243807"/>
    </source>
</evidence>
<proteinExistence type="predicted"/>
<dbReference type="InterPro" id="IPR035570">
    <property type="entry name" value="UPF0234_N"/>
</dbReference>
<dbReference type="EMBL" id="CP019434">
    <property type="protein sequence ID" value="APZ43632.1"/>
    <property type="molecule type" value="Genomic_DNA"/>
</dbReference>
<name>A0A1P8UIG9_9GAMM</name>
<keyword evidence="2" id="KW-1185">Reference proteome</keyword>
<dbReference type="Pfam" id="PF04461">
    <property type="entry name" value="YajQ"/>
    <property type="match status" value="1"/>
</dbReference>
<dbReference type="RefSeq" id="WP_076837269.1">
    <property type="nucleotide sequence ID" value="NZ_CP019434.1"/>
</dbReference>
<dbReference type="KEGG" id="afy:BW247_11485"/>
<dbReference type="Gene3D" id="3.30.70.990">
    <property type="entry name" value="YajQ-like, domain 2"/>
    <property type="match status" value="1"/>
</dbReference>
<dbReference type="STRING" id="1765967.BW247_11485"/>
<dbReference type="InterPro" id="IPR007551">
    <property type="entry name" value="YajQ/Smlt4090-like"/>
</dbReference>
<reference evidence="1 2" key="1">
    <citation type="submission" date="2017-01" db="EMBL/GenBank/DDBJ databases">
        <title>Draft sequence of Acidihalobacter ferrooxidans strain DSM 14175 (strain V8).</title>
        <authorList>
            <person name="Khaleque H.N."/>
            <person name="Ramsay J.P."/>
            <person name="Murphy R.J.T."/>
            <person name="Kaksonen A.H."/>
            <person name="Boxall N.J."/>
            <person name="Watkin E.L.J."/>
        </authorList>
    </citation>
    <scope>NUCLEOTIDE SEQUENCE [LARGE SCALE GENOMIC DNA]</scope>
    <source>
        <strain evidence="1 2">V8</strain>
    </source>
</reference>
<accession>A0A1P8UIG9</accession>
<dbReference type="Proteomes" id="UP000243807">
    <property type="component" value="Chromosome"/>
</dbReference>
<protein>
    <submittedName>
        <fullName evidence="1">Uncharacterized protein</fullName>
    </submittedName>
</protein>
<organism evidence="1 2">
    <name type="scientific">Acidihalobacter ferrooxydans</name>
    <dbReference type="NCBI Taxonomy" id="1765967"/>
    <lineage>
        <taxon>Bacteria</taxon>
        <taxon>Pseudomonadati</taxon>
        <taxon>Pseudomonadota</taxon>
        <taxon>Gammaproteobacteria</taxon>
        <taxon>Chromatiales</taxon>
        <taxon>Ectothiorhodospiraceae</taxon>
        <taxon>Acidihalobacter</taxon>
    </lineage>
</organism>
<dbReference type="AlphaFoldDB" id="A0A1P8UIG9"/>
<dbReference type="OrthoDB" id="9801447at2"/>
<dbReference type="SUPFAM" id="SSF89963">
    <property type="entry name" value="YajQ-like"/>
    <property type="match status" value="1"/>
</dbReference>